<comment type="caution">
    <text evidence="2">The sequence shown here is derived from an EMBL/GenBank/DDBJ whole genome shotgun (WGS) entry which is preliminary data.</text>
</comment>
<evidence type="ECO:0000256" key="1">
    <source>
        <dbReference type="SAM" id="MobiDB-lite"/>
    </source>
</evidence>
<dbReference type="EMBL" id="JAJFAZ020000001">
    <property type="protein sequence ID" value="KAI5348695.1"/>
    <property type="molecule type" value="Genomic_DNA"/>
</dbReference>
<feature type="region of interest" description="Disordered" evidence="1">
    <location>
        <begin position="71"/>
        <end position="90"/>
    </location>
</feature>
<dbReference type="AlphaFoldDB" id="A0AAD4WSA9"/>
<gene>
    <name evidence="2" type="ORF">L3X38_001582</name>
</gene>
<organism evidence="2 3">
    <name type="scientific">Prunus dulcis</name>
    <name type="common">Almond</name>
    <name type="synonym">Amygdalus dulcis</name>
    <dbReference type="NCBI Taxonomy" id="3755"/>
    <lineage>
        <taxon>Eukaryota</taxon>
        <taxon>Viridiplantae</taxon>
        <taxon>Streptophyta</taxon>
        <taxon>Embryophyta</taxon>
        <taxon>Tracheophyta</taxon>
        <taxon>Spermatophyta</taxon>
        <taxon>Magnoliopsida</taxon>
        <taxon>eudicotyledons</taxon>
        <taxon>Gunneridae</taxon>
        <taxon>Pentapetalae</taxon>
        <taxon>rosids</taxon>
        <taxon>fabids</taxon>
        <taxon>Rosales</taxon>
        <taxon>Rosaceae</taxon>
        <taxon>Amygdaloideae</taxon>
        <taxon>Amygdaleae</taxon>
        <taxon>Prunus</taxon>
    </lineage>
</organism>
<name>A0AAD4WSA9_PRUDU</name>
<protein>
    <submittedName>
        <fullName evidence="2">Uncharacterized protein</fullName>
    </submittedName>
</protein>
<sequence>MVKKLKRSVLEGKIRGLCSTPPPIWRLDDCYYQQNNNNKPCSEFLPQLFRISPTTLQNFIQFLGSNDNFSEFYDDDNNDEEDGDGDDGSR</sequence>
<evidence type="ECO:0000313" key="3">
    <source>
        <dbReference type="Proteomes" id="UP001054821"/>
    </source>
</evidence>
<dbReference type="Proteomes" id="UP001054821">
    <property type="component" value="Chromosome 1"/>
</dbReference>
<evidence type="ECO:0000313" key="2">
    <source>
        <dbReference type="EMBL" id="KAI5348695.1"/>
    </source>
</evidence>
<keyword evidence="3" id="KW-1185">Reference proteome</keyword>
<proteinExistence type="predicted"/>
<accession>A0AAD4WSA9</accession>
<feature type="compositionally biased region" description="Acidic residues" evidence="1">
    <location>
        <begin position="72"/>
        <end position="90"/>
    </location>
</feature>
<reference evidence="2 3" key="1">
    <citation type="journal article" date="2022" name="G3 (Bethesda)">
        <title>Whole-genome sequence and methylome profiling of the almond [Prunus dulcis (Mill.) D.A. Webb] cultivar 'Nonpareil'.</title>
        <authorList>
            <person name="D'Amico-Willman K.M."/>
            <person name="Ouma W.Z."/>
            <person name="Meulia T."/>
            <person name="Sideli G.M."/>
            <person name="Gradziel T.M."/>
            <person name="Fresnedo-Ramirez J."/>
        </authorList>
    </citation>
    <scope>NUCLEOTIDE SEQUENCE [LARGE SCALE GENOMIC DNA]</scope>
    <source>
        <strain evidence="2">Clone GOH B32 T37-40</strain>
    </source>
</reference>